<gene>
    <name evidence="2" type="ORF">GWK47_024583</name>
</gene>
<comment type="caution">
    <text evidence="2">The sequence shown here is derived from an EMBL/GenBank/DDBJ whole genome shotgun (WGS) entry which is preliminary data.</text>
</comment>
<reference evidence="2" key="1">
    <citation type="submission" date="2020-07" db="EMBL/GenBank/DDBJ databases">
        <title>The High-quality genome of the commercially important snow crab, Chionoecetes opilio.</title>
        <authorList>
            <person name="Jeong J.-H."/>
            <person name="Ryu S."/>
        </authorList>
    </citation>
    <scope>NUCLEOTIDE SEQUENCE</scope>
    <source>
        <strain evidence="2">MADBK_172401_WGS</strain>
        <tissue evidence="2">Digestive gland</tissue>
    </source>
</reference>
<accession>A0A8J4XVB6</accession>
<dbReference type="Proteomes" id="UP000770661">
    <property type="component" value="Unassembled WGS sequence"/>
</dbReference>
<sequence length="136" mass="15297">MDACRLHSSVQHRPLDPPANRNDEWDGASLDVFSRPSVHPDPVRTGLNQGGTIHRPHRRHPLLGRLPHRCHQGYRHDLFALISDVEWIGTGSSLPPPQVQNIVHGSWRPIQPHFPPLHARSDVQPHLTSLRMCSGA</sequence>
<evidence type="ECO:0000256" key="1">
    <source>
        <dbReference type="SAM" id="MobiDB-lite"/>
    </source>
</evidence>
<protein>
    <submittedName>
        <fullName evidence="2">Uncharacterized protein</fullName>
    </submittedName>
</protein>
<dbReference type="AlphaFoldDB" id="A0A8J4XVB6"/>
<name>A0A8J4XVB6_CHIOP</name>
<organism evidence="2 3">
    <name type="scientific">Chionoecetes opilio</name>
    <name type="common">Atlantic snow crab</name>
    <name type="synonym">Cancer opilio</name>
    <dbReference type="NCBI Taxonomy" id="41210"/>
    <lineage>
        <taxon>Eukaryota</taxon>
        <taxon>Metazoa</taxon>
        <taxon>Ecdysozoa</taxon>
        <taxon>Arthropoda</taxon>
        <taxon>Crustacea</taxon>
        <taxon>Multicrustacea</taxon>
        <taxon>Malacostraca</taxon>
        <taxon>Eumalacostraca</taxon>
        <taxon>Eucarida</taxon>
        <taxon>Decapoda</taxon>
        <taxon>Pleocyemata</taxon>
        <taxon>Brachyura</taxon>
        <taxon>Eubrachyura</taxon>
        <taxon>Majoidea</taxon>
        <taxon>Majidae</taxon>
        <taxon>Chionoecetes</taxon>
    </lineage>
</organism>
<proteinExistence type="predicted"/>
<evidence type="ECO:0000313" key="3">
    <source>
        <dbReference type="Proteomes" id="UP000770661"/>
    </source>
</evidence>
<keyword evidence="3" id="KW-1185">Reference proteome</keyword>
<evidence type="ECO:0000313" key="2">
    <source>
        <dbReference type="EMBL" id="KAG0704993.1"/>
    </source>
</evidence>
<dbReference type="EMBL" id="JACEEZ010025076">
    <property type="protein sequence ID" value="KAG0704993.1"/>
    <property type="molecule type" value="Genomic_DNA"/>
</dbReference>
<feature type="region of interest" description="Disordered" evidence="1">
    <location>
        <begin position="1"/>
        <end position="57"/>
    </location>
</feature>